<reference evidence="1 2" key="1">
    <citation type="submission" date="2019-03" db="EMBL/GenBank/DDBJ databases">
        <title>Genomic Encyclopedia of Type Strains, Phase IV (KMG-IV): sequencing the most valuable type-strain genomes for metagenomic binning, comparative biology and taxonomic classification.</title>
        <authorList>
            <person name="Goeker M."/>
        </authorList>
    </citation>
    <scope>NUCLEOTIDE SEQUENCE [LARGE SCALE GENOMIC DNA]</scope>
    <source>
        <strain evidence="1 2">DSM 25488</strain>
    </source>
</reference>
<dbReference type="RefSeq" id="WP_099020342.1">
    <property type="nucleotide sequence ID" value="NZ_NIHB01000015.1"/>
</dbReference>
<organism evidence="1 2">
    <name type="scientific">Marinicella litoralis</name>
    <dbReference type="NCBI Taxonomy" id="644220"/>
    <lineage>
        <taxon>Bacteria</taxon>
        <taxon>Pseudomonadati</taxon>
        <taxon>Pseudomonadota</taxon>
        <taxon>Gammaproteobacteria</taxon>
        <taxon>Lysobacterales</taxon>
        <taxon>Marinicellaceae</taxon>
        <taxon>Marinicella</taxon>
    </lineage>
</organism>
<name>A0A4R6XF21_9GAMM</name>
<keyword evidence="2" id="KW-1185">Reference proteome</keyword>
<sequence length="171" mass="19872">MSEDLKKIIIEFSSFLNVSISTINRMVKTDFDDVFLQNWLQGNWELIVERLISQNKRELILLRKYGEGADETHYSLLKGQEYFERVSFPSLQPTHKIMCFSNSGPISCFFSGNKVDFPKSGLEFKELISMKKQNSYATNEAPFDKVLLAYEPIDVVLEIEKLDFKLQKLKV</sequence>
<proteinExistence type="predicted"/>
<dbReference type="OrthoDB" id="6288432at2"/>
<evidence type="ECO:0000313" key="1">
    <source>
        <dbReference type="EMBL" id="TDR14298.1"/>
    </source>
</evidence>
<accession>A0A4R6XF21</accession>
<evidence type="ECO:0000313" key="2">
    <source>
        <dbReference type="Proteomes" id="UP000295724"/>
    </source>
</evidence>
<dbReference type="EMBL" id="SNZB01000016">
    <property type="protein sequence ID" value="TDR14298.1"/>
    <property type="molecule type" value="Genomic_DNA"/>
</dbReference>
<dbReference type="AlphaFoldDB" id="A0A4R6XF21"/>
<protein>
    <submittedName>
        <fullName evidence="1">Uncharacterized protein</fullName>
    </submittedName>
</protein>
<gene>
    <name evidence="1" type="ORF">C8D91_2961</name>
</gene>
<comment type="caution">
    <text evidence="1">The sequence shown here is derived from an EMBL/GenBank/DDBJ whole genome shotgun (WGS) entry which is preliminary data.</text>
</comment>
<dbReference type="Proteomes" id="UP000295724">
    <property type="component" value="Unassembled WGS sequence"/>
</dbReference>